<protein>
    <submittedName>
        <fullName evidence="2">Uncharacterized protein</fullName>
    </submittedName>
</protein>
<dbReference type="EMBL" id="JBBNAE010000011">
    <property type="protein sequence ID" value="KAK9085505.1"/>
    <property type="molecule type" value="Genomic_DNA"/>
</dbReference>
<dbReference type="AlphaFoldDB" id="A0AAP0E551"/>
<reference evidence="2 3" key="1">
    <citation type="submission" date="2024-01" db="EMBL/GenBank/DDBJ databases">
        <title>Genome assemblies of Stephania.</title>
        <authorList>
            <person name="Yang L."/>
        </authorList>
    </citation>
    <scope>NUCLEOTIDE SEQUENCE [LARGE SCALE GENOMIC DNA]</scope>
    <source>
        <strain evidence="2">QJT</strain>
        <tissue evidence="2">Leaf</tissue>
    </source>
</reference>
<dbReference type="Proteomes" id="UP001417504">
    <property type="component" value="Unassembled WGS sequence"/>
</dbReference>
<keyword evidence="1" id="KW-0812">Transmembrane</keyword>
<evidence type="ECO:0000313" key="2">
    <source>
        <dbReference type="EMBL" id="KAK9085505.1"/>
    </source>
</evidence>
<proteinExistence type="predicted"/>
<keyword evidence="3" id="KW-1185">Reference proteome</keyword>
<evidence type="ECO:0000256" key="1">
    <source>
        <dbReference type="SAM" id="Phobius"/>
    </source>
</evidence>
<organism evidence="2 3">
    <name type="scientific">Stephania japonica</name>
    <dbReference type="NCBI Taxonomy" id="461633"/>
    <lineage>
        <taxon>Eukaryota</taxon>
        <taxon>Viridiplantae</taxon>
        <taxon>Streptophyta</taxon>
        <taxon>Embryophyta</taxon>
        <taxon>Tracheophyta</taxon>
        <taxon>Spermatophyta</taxon>
        <taxon>Magnoliopsida</taxon>
        <taxon>Ranunculales</taxon>
        <taxon>Menispermaceae</taxon>
        <taxon>Menispermoideae</taxon>
        <taxon>Cissampelideae</taxon>
        <taxon>Stephania</taxon>
    </lineage>
</organism>
<gene>
    <name evidence="2" type="ORF">Sjap_025916</name>
</gene>
<keyword evidence="1" id="KW-1133">Transmembrane helix</keyword>
<keyword evidence="1" id="KW-0472">Membrane</keyword>
<accession>A0AAP0E551</accession>
<evidence type="ECO:0000313" key="3">
    <source>
        <dbReference type="Proteomes" id="UP001417504"/>
    </source>
</evidence>
<comment type="caution">
    <text evidence="2">The sequence shown here is derived from an EMBL/GenBank/DDBJ whole genome shotgun (WGS) entry which is preliminary data.</text>
</comment>
<name>A0AAP0E551_9MAGN</name>
<sequence>MSTQHGKAMCTPYVALTTTRRNINNSRISPPLRLIIIDMDAPGLRDSMTGMATPRVVRHKHGLSLVPDIPSHGGTAVVSTMATDFDMARGKSTVSRDGVDGEPTRAQQAQAQRVSAVAAAPSGPAAPSIPLITLRWPPIPTIIVNSKTHTMKVKVCGICGDNTHPTDVCPYEPKYESYPYSGNASPLHNILLAGLMQYNMNLSKLVIILVVVIIFLMYVPLTSGTEQDIYLTEQELDQWIQEKNKKAEDEIKLIIQKRSMNTISAIPLNSVEVKDEEYMSNYEESEGELEVSQSEPEIVMAQTYEEEAEKEIEVTLIRPEVGARRRFLAGSVRNRHVALSWRKKVARVSPKFWETAPTRISRQIDDLDLKRP</sequence>
<feature type="transmembrane region" description="Helical" evidence="1">
    <location>
        <begin position="202"/>
        <end position="221"/>
    </location>
</feature>